<evidence type="ECO:0000313" key="1">
    <source>
        <dbReference type="EMBL" id="KAH3882772.1"/>
    </source>
</evidence>
<comment type="caution">
    <text evidence="1">The sequence shown here is derived from an EMBL/GenBank/DDBJ whole genome shotgun (WGS) entry which is preliminary data.</text>
</comment>
<reference evidence="1" key="1">
    <citation type="journal article" date="2019" name="bioRxiv">
        <title>The Genome of the Zebra Mussel, Dreissena polymorpha: A Resource for Invasive Species Research.</title>
        <authorList>
            <person name="McCartney M.A."/>
            <person name="Auch B."/>
            <person name="Kono T."/>
            <person name="Mallez S."/>
            <person name="Zhang Y."/>
            <person name="Obille A."/>
            <person name="Becker A."/>
            <person name="Abrahante J.E."/>
            <person name="Garbe J."/>
            <person name="Badalamenti J.P."/>
            <person name="Herman A."/>
            <person name="Mangelson H."/>
            <person name="Liachko I."/>
            <person name="Sullivan S."/>
            <person name="Sone E.D."/>
            <person name="Koren S."/>
            <person name="Silverstein K.A.T."/>
            <person name="Beckman K.B."/>
            <person name="Gohl D.M."/>
        </authorList>
    </citation>
    <scope>NUCLEOTIDE SEQUENCE</scope>
    <source>
        <strain evidence="1">Duluth1</strain>
        <tissue evidence="1">Whole animal</tissue>
    </source>
</reference>
<organism evidence="1 2">
    <name type="scientific">Dreissena polymorpha</name>
    <name type="common">Zebra mussel</name>
    <name type="synonym">Mytilus polymorpha</name>
    <dbReference type="NCBI Taxonomy" id="45954"/>
    <lineage>
        <taxon>Eukaryota</taxon>
        <taxon>Metazoa</taxon>
        <taxon>Spiralia</taxon>
        <taxon>Lophotrochozoa</taxon>
        <taxon>Mollusca</taxon>
        <taxon>Bivalvia</taxon>
        <taxon>Autobranchia</taxon>
        <taxon>Heteroconchia</taxon>
        <taxon>Euheterodonta</taxon>
        <taxon>Imparidentia</taxon>
        <taxon>Neoheterodontei</taxon>
        <taxon>Myida</taxon>
        <taxon>Dreissenoidea</taxon>
        <taxon>Dreissenidae</taxon>
        <taxon>Dreissena</taxon>
    </lineage>
</organism>
<accession>A0A9D4MRY9</accession>
<evidence type="ECO:0000313" key="2">
    <source>
        <dbReference type="Proteomes" id="UP000828390"/>
    </source>
</evidence>
<dbReference type="AlphaFoldDB" id="A0A9D4MRY9"/>
<sequence length="78" mass="8937">MLKVVMLLFSKGSCMNFRTVDEVTKIQSKTRSAVTRYFVDFGTFRVLRKTVTASIQDVSETRPIRTDAHRMSKLCSSK</sequence>
<protein>
    <submittedName>
        <fullName evidence="1">Uncharacterized protein</fullName>
    </submittedName>
</protein>
<dbReference type="Proteomes" id="UP000828390">
    <property type="component" value="Unassembled WGS sequence"/>
</dbReference>
<dbReference type="EMBL" id="JAIWYP010000001">
    <property type="protein sequence ID" value="KAH3882772.1"/>
    <property type="molecule type" value="Genomic_DNA"/>
</dbReference>
<gene>
    <name evidence="1" type="ORF">DPMN_006717</name>
</gene>
<name>A0A9D4MRY9_DREPO</name>
<reference evidence="1" key="2">
    <citation type="submission" date="2020-11" db="EMBL/GenBank/DDBJ databases">
        <authorList>
            <person name="McCartney M.A."/>
            <person name="Auch B."/>
            <person name="Kono T."/>
            <person name="Mallez S."/>
            <person name="Becker A."/>
            <person name="Gohl D.M."/>
            <person name="Silverstein K.A.T."/>
            <person name="Koren S."/>
            <person name="Bechman K.B."/>
            <person name="Herman A."/>
            <person name="Abrahante J.E."/>
            <person name="Garbe J."/>
        </authorList>
    </citation>
    <scope>NUCLEOTIDE SEQUENCE</scope>
    <source>
        <strain evidence="1">Duluth1</strain>
        <tissue evidence="1">Whole animal</tissue>
    </source>
</reference>
<keyword evidence="2" id="KW-1185">Reference proteome</keyword>
<proteinExistence type="predicted"/>